<feature type="region of interest" description="Disordered" evidence="12">
    <location>
        <begin position="42"/>
        <end position="73"/>
    </location>
</feature>
<dbReference type="PANTHER" id="PTHR43731:SF28">
    <property type="entry name" value="PRESENILIN-ASSOCIATED RHOMBOID-LIKE PROTEIN A, MITOCHONDRIAL"/>
    <property type="match status" value="1"/>
</dbReference>
<keyword evidence="9 13" id="KW-1133">Transmembrane helix</keyword>
<dbReference type="FunFam" id="1.20.1540.10:FF:000005">
    <property type="entry name" value="Presenilins-associated rhomboid-like protein, mitochondrial"/>
    <property type="match status" value="1"/>
</dbReference>
<evidence type="ECO:0000256" key="2">
    <source>
        <dbReference type="ARBA" id="ARBA00004448"/>
    </source>
</evidence>
<protein>
    <recommendedName>
        <fullName evidence="4">rhomboid protease</fullName>
        <ecNumber evidence="4">3.4.21.105</ecNumber>
    </recommendedName>
</protein>
<evidence type="ECO:0000256" key="9">
    <source>
        <dbReference type="ARBA" id="ARBA00022989"/>
    </source>
</evidence>
<evidence type="ECO:0000256" key="8">
    <source>
        <dbReference type="ARBA" id="ARBA00022946"/>
    </source>
</evidence>
<feature type="transmembrane region" description="Helical" evidence="13">
    <location>
        <begin position="203"/>
        <end position="229"/>
    </location>
</feature>
<dbReference type="RefSeq" id="XP_013887301.1">
    <property type="nucleotide sequence ID" value="XM_014031847.1"/>
</dbReference>
<dbReference type="InterPro" id="IPR022764">
    <property type="entry name" value="Peptidase_S54_rhomboid_dom"/>
</dbReference>
<keyword evidence="8" id="KW-0809">Transit peptide</keyword>
<name>A0A2I4D4X8_AUSLI</name>
<evidence type="ECO:0000256" key="7">
    <source>
        <dbReference type="ARBA" id="ARBA00022801"/>
    </source>
</evidence>
<evidence type="ECO:0000256" key="10">
    <source>
        <dbReference type="ARBA" id="ARBA00023128"/>
    </source>
</evidence>
<proteinExistence type="inferred from homology"/>
<dbReference type="KEGG" id="alim:106535003"/>
<comment type="catalytic activity">
    <reaction evidence="1">
        <text>Cleaves type-1 transmembrane domains using a catalytic dyad composed of serine and histidine that are contributed by different transmembrane domains.</text>
        <dbReference type="EC" id="3.4.21.105"/>
    </reaction>
</comment>
<dbReference type="GO" id="GO:0006465">
    <property type="term" value="P:signal peptide processing"/>
    <property type="evidence" value="ECO:0007669"/>
    <property type="project" value="TreeGrafter"/>
</dbReference>
<dbReference type="AlphaFoldDB" id="A0A2I4D4X8"/>
<dbReference type="GO" id="GO:0005743">
    <property type="term" value="C:mitochondrial inner membrane"/>
    <property type="evidence" value="ECO:0007669"/>
    <property type="project" value="UniProtKB-SubCell"/>
</dbReference>
<evidence type="ECO:0000259" key="14">
    <source>
        <dbReference type="Pfam" id="PF01694"/>
    </source>
</evidence>
<evidence type="ECO:0000256" key="13">
    <source>
        <dbReference type="SAM" id="Phobius"/>
    </source>
</evidence>
<evidence type="ECO:0000256" key="4">
    <source>
        <dbReference type="ARBA" id="ARBA00013039"/>
    </source>
</evidence>
<dbReference type="InParanoid" id="A0A2I4D4X8"/>
<evidence type="ECO:0000256" key="11">
    <source>
        <dbReference type="ARBA" id="ARBA00023136"/>
    </source>
</evidence>
<evidence type="ECO:0000256" key="6">
    <source>
        <dbReference type="ARBA" id="ARBA00022792"/>
    </source>
</evidence>
<comment type="subcellular location">
    <subcellularLocation>
        <location evidence="2">Mitochondrion inner membrane</location>
        <topology evidence="2">Multi-pass membrane protein</topology>
    </subcellularLocation>
</comment>
<dbReference type="InterPro" id="IPR035952">
    <property type="entry name" value="Rhomboid-like_sf"/>
</dbReference>
<dbReference type="FunCoup" id="A0A2I4D4X8">
    <property type="interactions" value="1691"/>
</dbReference>
<dbReference type="PANTHER" id="PTHR43731">
    <property type="entry name" value="RHOMBOID PROTEASE"/>
    <property type="match status" value="1"/>
</dbReference>
<sequence length="382" mass="42214">MAWKGCVVKWAKAEFIKRTDSISRSSRINYYNQQRCGFCQEAKKPKTRKGNVTQQTKPSPPGAGTTDPPPPPILRRPTLFRPLMFTVGFTGCSFGAAAILQYETLKSRVRTAKDGEELEKLVLGSQDMAYWHDWWNQLSGFQRQLILLVSKVDDFWNSLTEGQRTATGIIAINAAILCCWRIPSMQRTMVKYFTSNPASKTRCLPMILSCFSHYSIFHMLANMYVLWMFSSGIVSLLGREQFLAVYLSAGVISTMVSYVSKAATGQFYPSLGASGAVMAVLAAVCTKAPEAEFGIIFLPMVTFSAGNALKALVAIDTAGLMLGWRFFDHAAHLGGALFGIWYVTYGHKLIWTKREPLVKLWHDARSSGSRGSGSDSGGPGHQ</sequence>
<feature type="transmembrane region" description="Helical" evidence="13">
    <location>
        <begin position="241"/>
        <end position="259"/>
    </location>
</feature>
<keyword evidence="5 13" id="KW-0812">Transmembrane</keyword>
<dbReference type="InterPro" id="IPR050925">
    <property type="entry name" value="Rhomboid_protease_S54"/>
</dbReference>
<organism evidence="15 16">
    <name type="scientific">Austrofundulus limnaeus</name>
    <name type="common">Annual killifish</name>
    <dbReference type="NCBI Taxonomy" id="52670"/>
    <lineage>
        <taxon>Eukaryota</taxon>
        <taxon>Metazoa</taxon>
        <taxon>Chordata</taxon>
        <taxon>Craniata</taxon>
        <taxon>Vertebrata</taxon>
        <taxon>Euteleostomi</taxon>
        <taxon>Actinopterygii</taxon>
        <taxon>Neopterygii</taxon>
        <taxon>Teleostei</taxon>
        <taxon>Neoteleostei</taxon>
        <taxon>Acanthomorphata</taxon>
        <taxon>Ovalentaria</taxon>
        <taxon>Atherinomorphae</taxon>
        <taxon>Cyprinodontiformes</taxon>
        <taxon>Rivulidae</taxon>
        <taxon>Austrofundulus</taxon>
    </lineage>
</organism>
<dbReference type="GO" id="GO:0004252">
    <property type="term" value="F:serine-type endopeptidase activity"/>
    <property type="evidence" value="ECO:0007669"/>
    <property type="project" value="InterPro"/>
</dbReference>
<gene>
    <name evidence="16" type="primary">parla</name>
</gene>
<dbReference type="CTD" id="541485"/>
<dbReference type="STRING" id="52670.A0A2I4D4X8"/>
<evidence type="ECO:0000313" key="15">
    <source>
        <dbReference type="Proteomes" id="UP000192220"/>
    </source>
</evidence>
<feature type="transmembrane region" description="Helical" evidence="13">
    <location>
        <begin position="83"/>
        <end position="102"/>
    </location>
</feature>
<accession>A0A2I4D4X8</accession>
<evidence type="ECO:0000256" key="5">
    <source>
        <dbReference type="ARBA" id="ARBA00022692"/>
    </source>
</evidence>
<evidence type="ECO:0000256" key="12">
    <source>
        <dbReference type="SAM" id="MobiDB-lite"/>
    </source>
</evidence>
<keyword evidence="15" id="KW-1185">Reference proteome</keyword>
<comment type="similarity">
    <text evidence="3">Belongs to the peptidase S54 family.</text>
</comment>
<evidence type="ECO:0000313" key="16">
    <source>
        <dbReference type="RefSeq" id="XP_013887301.1"/>
    </source>
</evidence>
<keyword evidence="7" id="KW-0378">Hydrolase</keyword>
<reference evidence="16" key="1">
    <citation type="submission" date="2025-08" db="UniProtKB">
        <authorList>
            <consortium name="RefSeq"/>
        </authorList>
    </citation>
    <scope>IDENTIFICATION</scope>
    <source>
        <strain evidence="16">Quisiro</strain>
    </source>
</reference>
<dbReference type="Proteomes" id="UP000192220">
    <property type="component" value="Unplaced"/>
</dbReference>
<keyword evidence="11 13" id="KW-0472">Membrane</keyword>
<keyword evidence="6" id="KW-0999">Mitochondrion inner membrane</keyword>
<feature type="domain" description="Peptidase S54 rhomboid" evidence="14">
    <location>
        <begin position="205"/>
        <end position="346"/>
    </location>
</feature>
<dbReference type="SUPFAM" id="SSF144091">
    <property type="entry name" value="Rhomboid-like"/>
    <property type="match status" value="1"/>
</dbReference>
<dbReference type="Pfam" id="PF01694">
    <property type="entry name" value="Rhomboid"/>
    <property type="match status" value="1"/>
</dbReference>
<dbReference type="Gene3D" id="1.20.1540.10">
    <property type="entry name" value="Rhomboid-like"/>
    <property type="match status" value="1"/>
</dbReference>
<dbReference type="OrthoDB" id="10260614at2759"/>
<feature type="transmembrane region" description="Helical" evidence="13">
    <location>
        <begin position="295"/>
        <end position="315"/>
    </location>
</feature>
<keyword evidence="10" id="KW-0496">Mitochondrion</keyword>
<feature type="transmembrane region" description="Helical" evidence="13">
    <location>
        <begin position="271"/>
        <end position="289"/>
    </location>
</feature>
<evidence type="ECO:0000256" key="3">
    <source>
        <dbReference type="ARBA" id="ARBA00009045"/>
    </source>
</evidence>
<evidence type="ECO:0000256" key="1">
    <source>
        <dbReference type="ARBA" id="ARBA00000156"/>
    </source>
</evidence>
<dbReference type="EC" id="3.4.21.105" evidence="4"/>